<dbReference type="Pfam" id="PF13948">
    <property type="entry name" value="DUF4215"/>
    <property type="match status" value="2"/>
</dbReference>
<dbReference type="Proteomes" id="UP001150924">
    <property type="component" value="Unassembled WGS sequence"/>
</dbReference>
<keyword evidence="1" id="KW-0479">Metal-binding</keyword>
<gene>
    <name evidence="9" type="ORF">OV079_32025</name>
</gene>
<evidence type="ECO:0000256" key="5">
    <source>
        <dbReference type="ARBA" id="ARBA00022837"/>
    </source>
</evidence>
<evidence type="ECO:0000259" key="8">
    <source>
        <dbReference type="PROSITE" id="PS51406"/>
    </source>
</evidence>
<keyword evidence="3" id="KW-0430">Lectin</keyword>
<keyword evidence="6" id="KW-1015">Disulfide bond</keyword>
<dbReference type="PANTHER" id="PTHR16146">
    <property type="entry name" value="INTELECTIN"/>
    <property type="match status" value="1"/>
</dbReference>
<dbReference type="InterPro" id="IPR011936">
    <property type="entry name" value="Myxo_disulph_rpt"/>
</dbReference>
<dbReference type="EMBL" id="JAPNKE010000002">
    <property type="protein sequence ID" value="MCY1010115.1"/>
    <property type="molecule type" value="Genomic_DNA"/>
</dbReference>
<evidence type="ECO:0000313" key="10">
    <source>
        <dbReference type="Proteomes" id="UP001150924"/>
    </source>
</evidence>
<dbReference type="InterPro" id="IPR014716">
    <property type="entry name" value="Fibrinogen_a/b/g_C_1"/>
</dbReference>
<keyword evidence="5" id="KW-0106">Calcium</keyword>
<dbReference type="InterPro" id="IPR002181">
    <property type="entry name" value="Fibrinogen_a/b/g_C_dom"/>
</dbReference>
<keyword evidence="2" id="KW-0732">Signal</keyword>
<protein>
    <submittedName>
        <fullName evidence="9">Fibrinogen-like YCDxxxxGGGW domain-containing protein</fullName>
    </submittedName>
</protein>
<dbReference type="GO" id="GO:0070492">
    <property type="term" value="F:oligosaccharide binding"/>
    <property type="evidence" value="ECO:0007669"/>
    <property type="project" value="TreeGrafter"/>
</dbReference>
<dbReference type="SUPFAM" id="SSF56496">
    <property type="entry name" value="Fibrinogen C-terminal domain-like"/>
    <property type="match status" value="1"/>
</dbReference>
<feature type="compositionally biased region" description="Low complexity" evidence="7">
    <location>
        <begin position="65"/>
        <end position="116"/>
    </location>
</feature>
<dbReference type="Pfam" id="PF00147">
    <property type="entry name" value="Fibrinogen_C"/>
    <property type="match status" value="1"/>
</dbReference>
<dbReference type="PANTHER" id="PTHR16146:SF46">
    <property type="entry name" value="INTELECTIN-1A-RELATED"/>
    <property type="match status" value="1"/>
</dbReference>
<feature type="region of interest" description="Disordered" evidence="7">
    <location>
        <begin position="11"/>
        <end position="118"/>
    </location>
</feature>
<feature type="domain" description="Fibrinogen C-terminal" evidence="8">
    <location>
        <begin position="284"/>
        <end position="350"/>
    </location>
</feature>
<dbReference type="RefSeq" id="WP_267772936.1">
    <property type="nucleotide sequence ID" value="NZ_JAPNKE010000002.1"/>
</dbReference>
<evidence type="ECO:0000313" key="9">
    <source>
        <dbReference type="EMBL" id="MCY1010115.1"/>
    </source>
</evidence>
<comment type="caution">
    <text evidence="9">The sequence shown here is derived from an EMBL/GenBank/DDBJ whole genome shotgun (WGS) entry which is preliminary data.</text>
</comment>
<evidence type="ECO:0000256" key="7">
    <source>
        <dbReference type="SAM" id="MobiDB-lite"/>
    </source>
</evidence>
<keyword evidence="10" id="KW-1185">Reference proteome</keyword>
<dbReference type="PROSITE" id="PS51406">
    <property type="entry name" value="FIBRINOGEN_C_2"/>
    <property type="match status" value="1"/>
</dbReference>
<keyword evidence="4" id="KW-0677">Repeat</keyword>
<evidence type="ECO:0000256" key="6">
    <source>
        <dbReference type="ARBA" id="ARBA00023157"/>
    </source>
</evidence>
<evidence type="ECO:0000256" key="1">
    <source>
        <dbReference type="ARBA" id="ARBA00022723"/>
    </source>
</evidence>
<sequence>MAWSVCLLVACNGGDSTTTGTATETTTDAGTGTETTTGTPDPTTGPTTGTTALPTEGSASGDASTTALPTTTDPGTTDGPDTTTTTGTTGTTDTTTTGTTDAETTDGTTTTGGPDPVCGNGVIEAGEACDDGNDDNTDTCVEGCQEASCGDGFVGPGEACDDGNDADDDACNNACAPASCGDGVVQAGEDCDDANAIDTDACLSNCAAATCGDGFVRDGVETCDDANADDSDECTTLCAAPTCADGIQSGGESDVDCGGPECDPCELADNCNEGSDCGSGSCDQGQCVVSASCKAIKQAQPNATDGLYDIDADGAGPGAPFKVWCDMTTDGGGWSLAIRFAPSQGTFDFYSPHWTNVSVVNEALNSPTDTLDGKFQAYNALPGAEIRGCMQHPVTKVYSCKHYALPATTTLLDLFKNTPVGSDIAMKGLYFDESQAEKTKWLTIQGRTIAEASIAPNYIAVGINIDDDQSCYDARVRFGLVLNNEANISTLNDAAGFGAQSYYTSGCDVAPGVDAPWRTPSGFAAGPNIYNTAGHIWIR</sequence>
<feature type="compositionally biased region" description="Low complexity" evidence="7">
    <location>
        <begin position="13"/>
        <end position="57"/>
    </location>
</feature>
<dbReference type="Gene3D" id="3.90.215.10">
    <property type="entry name" value="Gamma Fibrinogen, chain A, domain 1"/>
    <property type="match status" value="1"/>
</dbReference>
<organism evidence="9 10">
    <name type="scientific">Nannocystis pusilla</name>
    <dbReference type="NCBI Taxonomy" id="889268"/>
    <lineage>
        <taxon>Bacteria</taxon>
        <taxon>Pseudomonadati</taxon>
        <taxon>Myxococcota</taxon>
        <taxon>Polyangia</taxon>
        <taxon>Nannocystales</taxon>
        <taxon>Nannocystaceae</taxon>
        <taxon>Nannocystis</taxon>
    </lineage>
</organism>
<accession>A0A9X3EV17</accession>
<dbReference type="NCBIfam" id="TIGR02232">
    <property type="entry name" value="myxo_disulf_rpt"/>
    <property type="match status" value="2"/>
</dbReference>
<reference evidence="9" key="1">
    <citation type="submission" date="2022-11" db="EMBL/GenBank/DDBJ databases">
        <title>Minimal conservation of predation-associated metabolite biosynthetic gene clusters underscores biosynthetic potential of Myxococcota including descriptions for ten novel species: Archangium lansinium sp. nov., Myxococcus landrumus sp. nov., Nannocystis bai.</title>
        <authorList>
            <person name="Ahearne A."/>
            <person name="Stevens C."/>
            <person name="Phillips K."/>
        </authorList>
    </citation>
    <scope>NUCLEOTIDE SEQUENCE</scope>
    <source>
        <strain evidence="9">Na p29</strain>
    </source>
</reference>
<dbReference type="InterPro" id="IPR036056">
    <property type="entry name" value="Fibrinogen-like_C"/>
</dbReference>
<evidence type="ECO:0000256" key="2">
    <source>
        <dbReference type="ARBA" id="ARBA00022729"/>
    </source>
</evidence>
<proteinExistence type="predicted"/>
<evidence type="ECO:0000256" key="4">
    <source>
        <dbReference type="ARBA" id="ARBA00022737"/>
    </source>
</evidence>
<dbReference type="GO" id="GO:0046872">
    <property type="term" value="F:metal ion binding"/>
    <property type="evidence" value="ECO:0007669"/>
    <property type="project" value="UniProtKB-KW"/>
</dbReference>
<dbReference type="GO" id="GO:0005615">
    <property type="term" value="C:extracellular space"/>
    <property type="evidence" value="ECO:0007669"/>
    <property type="project" value="TreeGrafter"/>
</dbReference>
<evidence type="ECO:0000256" key="3">
    <source>
        <dbReference type="ARBA" id="ARBA00022734"/>
    </source>
</evidence>
<dbReference type="NCBIfam" id="NF040941">
    <property type="entry name" value="GGGWT_bact"/>
    <property type="match status" value="1"/>
</dbReference>
<dbReference type="AlphaFoldDB" id="A0A9X3EV17"/>
<name>A0A9X3EV17_9BACT</name>